<name>A0ACA9QP14_9GLOM</name>
<evidence type="ECO:0000313" key="2">
    <source>
        <dbReference type="Proteomes" id="UP000789702"/>
    </source>
</evidence>
<sequence>RQLIRWLIWKIQDIHTGLSPIEISHLLLNTLILIFNWAYLLDINEKTFPEFLLRCSVWTAVPDWSGSNRSHQACCFFLV</sequence>
<organism evidence="1 2">
    <name type="scientific">Dentiscutata heterogama</name>
    <dbReference type="NCBI Taxonomy" id="1316150"/>
    <lineage>
        <taxon>Eukaryota</taxon>
        <taxon>Fungi</taxon>
        <taxon>Fungi incertae sedis</taxon>
        <taxon>Mucoromycota</taxon>
        <taxon>Glomeromycotina</taxon>
        <taxon>Glomeromycetes</taxon>
        <taxon>Diversisporales</taxon>
        <taxon>Gigasporaceae</taxon>
        <taxon>Dentiscutata</taxon>
    </lineage>
</organism>
<comment type="caution">
    <text evidence="1">The sequence shown here is derived from an EMBL/GenBank/DDBJ whole genome shotgun (WGS) entry which is preliminary data.</text>
</comment>
<reference evidence="1" key="1">
    <citation type="submission" date="2021-06" db="EMBL/GenBank/DDBJ databases">
        <authorList>
            <person name="Kallberg Y."/>
            <person name="Tangrot J."/>
            <person name="Rosling A."/>
        </authorList>
    </citation>
    <scope>NUCLEOTIDE SEQUENCE</scope>
    <source>
        <strain evidence="1">IL203A</strain>
    </source>
</reference>
<protein>
    <submittedName>
        <fullName evidence="1">2373_t:CDS:1</fullName>
    </submittedName>
</protein>
<proteinExistence type="predicted"/>
<dbReference type="EMBL" id="CAJVPU010047634">
    <property type="protein sequence ID" value="CAG8754024.1"/>
    <property type="molecule type" value="Genomic_DNA"/>
</dbReference>
<accession>A0ACA9QP14</accession>
<feature type="non-terminal residue" evidence="1">
    <location>
        <position position="79"/>
    </location>
</feature>
<keyword evidence="2" id="KW-1185">Reference proteome</keyword>
<feature type="non-terminal residue" evidence="1">
    <location>
        <position position="1"/>
    </location>
</feature>
<dbReference type="Proteomes" id="UP000789702">
    <property type="component" value="Unassembled WGS sequence"/>
</dbReference>
<evidence type="ECO:0000313" key="1">
    <source>
        <dbReference type="EMBL" id="CAG8754024.1"/>
    </source>
</evidence>
<gene>
    <name evidence="1" type="ORF">DHETER_LOCUS14821</name>
</gene>